<dbReference type="AlphaFoldDB" id="A0A7V9YZ15"/>
<name>A0A7V9YZ15_9BACL</name>
<dbReference type="Gene3D" id="3.40.50.12780">
    <property type="entry name" value="N-terminal domain of ligase-like"/>
    <property type="match status" value="1"/>
</dbReference>
<keyword evidence="2" id="KW-1185">Reference proteome</keyword>
<protein>
    <submittedName>
        <fullName evidence="1">Acyl-CoA synthetase (AMP-forming)/AMP-acid ligase II</fullName>
    </submittedName>
</protein>
<evidence type="ECO:0000313" key="2">
    <source>
        <dbReference type="Proteomes" id="UP000580891"/>
    </source>
</evidence>
<accession>A0A7V9YZ15</accession>
<dbReference type="GO" id="GO:0016405">
    <property type="term" value="F:CoA-ligase activity"/>
    <property type="evidence" value="ECO:0007669"/>
    <property type="project" value="TreeGrafter"/>
</dbReference>
<dbReference type="PANTHER" id="PTHR24096:SF267">
    <property type="entry name" value="MALONATE--COA LIGASE ACSF3, MITOCHONDRIAL"/>
    <property type="match status" value="1"/>
</dbReference>
<dbReference type="InterPro" id="IPR042099">
    <property type="entry name" value="ANL_N_sf"/>
</dbReference>
<evidence type="ECO:0000313" key="1">
    <source>
        <dbReference type="EMBL" id="MBA2870960.1"/>
    </source>
</evidence>
<organism evidence="1 2">
    <name type="scientific">[Anoxybacillus] calidus</name>
    <dbReference type="NCBI Taxonomy" id="575178"/>
    <lineage>
        <taxon>Bacteria</taxon>
        <taxon>Bacillati</taxon>
        <taxon>Bacillota</taxon>
        <taxon>Bacilli</taxon>
        <taxon>Bacillales</taxon>
        <taxon>Anoxybacillaceae</taxon>
        <taxon>Paranoxybacillus</taxon>
    </lineage>
</organism>
<gene>
    <name evidence="1" type="ORF">HNQ85_001230</name>
</gene>
<reference evidence="1 2" key="1">
    <citation type="submission" date="2020-07" db="EMBL/GenBank/DDBJ databases">
        <title>Genomic Encyclopedia of Type Strains, Phase IV (KMG-IV): sequencing the most valuable type-strain genomes for metagenomic binning, comparative biology and taxonomic classification.</title>
        <authorList>
            <person name="Goeker M."/>
        </authorList>
    </citation>
    <scope>NUCLEOTIDE SEQUENCE [LARGE SCALE GENOMIC DNA]</scope>
    <source>
        <strain evidence="1 2">DSM 25220</strain>
    </source>
</reference>
<dbReference type="SUPFAM" id="SSF56801">
    <property type="entry name" value="Acetyl-CoA synthetase-like"/>
    <property type="match status" value="1"/>
</dbReference>
<dbReference type="Proteomes" id="UP000580891">
    <property type="component" value="Unassembled WGS sequence"/>
</dbReference>
<keyword evidence="1" id="KW-0436">Ligase</keyword>
<sequence>MRGPWIADEYYQDERSEEAFRDGWLHTGDVVTVDEEGFMKIVDRVKDLIKSGGA</sequence>
<dbReference type="EMBL" id="JACDUU010000002">
    <property type="protein sequence ID" value="MBA2870960.1"/>
    <property type="molecule type" value="Genomic_DNA"/>
</dbReference>
<dbReference type="PANTHER" id="PTHR24096">
    <property type="entry name" value="LONG-CHAIN-FATTY-ACID--COA LIGASE"/>
    <property type="match status" value="1"/>
</dbReference>
<comment type="caution">
    <text evidence="1">The sequence shown here is derived from an EMBL/GenBank/DDBJ whole genome shotgun (WGS) entry which is preliminary data.</text>
</comment>
<proteinExistence type="predicted"/>